<dbReference type="RefSeq" id="WP_091736477.1">
    <property type="nucleotide sequence ID" value="NZ_FNNQ01000003.1"/>
</dbReference>
<keyword evidence="1" id="KW-1133">Transmembrane helix</keyword>
<feature type="transmembrane region" description="Helical" evidence="1">
    <location>
        <begin position="125"/>
        <end position="143"/>
    </location>
</feature>
<feature type="transmembrane region" description="Helical" evidence="1">
    <location>
        <begin position="163"/>
        <end position="182"/>
    </location>
</feature>
<reference evidence="3 4" key="1">
    <citation type="submission" date="2016-10" db="EMBL/GenBank/DDBJ databases">
        <authorList>
            <person name="de Groot N.N."/>
        </authorList>
    </citation>
    <scope>NUCLEOTIDE SEQUENCE [LARGE SCALE GENOMIC DNA]</scope>
    <source>
        <strain evidence="3 4">DSM 45610</strain>
    </source>
</reference>
<feature type="transmembrane region" description="Helical" evidence="1">
    <location>
        <begin position="6"/>
        <end position="22"/>
    </location>
</feature>
<feature type="transmembrane region" description="Helical" evidence="1">
    <location>
        <begin position="84"/>
        <end position="104"/>
    </location>
</feature>
<gene>
    <name evidence="3" type="ORF">SAMN05444487_10367</name>
</gene>
<dbReference type="OrthoDB" id="2986398at2"/>
<organism evidence="3 4">
    <name type="scientific">Marininema mesophilum</name>
    <dbReference type="NCBI Taxonomy" id="1048340"/>
    <lineage>
        <taxon>Bacteria</taxon>
        <taxon>Bacillati</taxon>
        <taxon>Bacillota</taxon>
        <taxon>Bacilli</taxon>
        <taxon>Bacillales</taxon>
        <taxon>Thermoactinomycetaceae</taxon>
        <taxon>Marininema</taxon>
    </lineage>
</organism>
<evidence type="ECO:0000313" key="4">
    <source>
        <dbReference type="Proteomes" id="UP000198534"/>
    </source>
</evidence>
<proteinExistence type="predicted"/>
<evidence type="ECO:0000313" key="3">
    <source>
        <dbReference type="EMBL" id="SDW40507.1"/>
    </source>
</evidence>
<protein>
    <recommendedName>
        <fullName evidence="2">CAAX prenyl protease 2/Lysostaphin resistance protein A-like domain-containing protein</fullName>
    </recommendedName>
</protein>
<dbReference type="EMBL" id="FNNQ01000003">
    <property type="protein sequence ID" value="SDW40507.1"/>
    <property type="molecule type" value="Genomic_DNA"/>
</dbReference>
<feature type="transmembrane region" description="Helical" evidence="1">
    <location>
        <begin position="34"/>
        <end position="64"/>
    </location>
</feature>
<accession>A0A1H2T9S3</accession>
<dbReference type="AlphaFoldDB" id="A0A1H2T9S3"/>
<evidence type="ECO:0000259" key="2">
    <source>
        <dbReference type="Pfam" id="PF02517"/>
    </source>
</evidence>
<sequence length="340" mass="36746">MISDTLLTFLQFVPIILLLWFANKGEARRESPEVSGIGWVITTSVLLSIGFLLLLGGGLIVLLFGNLTFSEAMPSADLSQRIPFMGLSLLLPSIIGFLLFIPAIRRGLSRPFSLDPHNRVHATSLSLLMFVFAYLFAFLSLGVANMAKISTGSEDGNPIAPLWAQQITFFFIALFGVGWLSGRRTLKQGLKRLGIVKLTLREVGIGLGAGLLLVIVGPTLEYLGQFIGISADPNVNKLTEEMLGPLYGSVLGILTLGLSAALGEETVFRGALQPRFGLLFTALIFSFVHSNYGLSLSTAIVFIVGIALGILRKRYNTTTTMIVHATYNMSLGVIAYFAAQ</sequence>
<feature type="transmembrane region" description="Helical" evidence="1">
    <location>
        <begin position="318"/>
        <end position="339"/>
    </location>
</feature>
<dbReference type="Proteomes" id="UP000198534">
    <property type="component" value="Unassembled WGS sequence"/>
</dbReference>
<feature type="transmembrane region" description="Helical" evidence="1">
    <location>
        <begin position="203"/>
        <end position="224"/>
    </location>
</feature>
<keyword evidence="1" id="KW-0472">Membrane</keyword>
<name>A0A1H2T9S3_9BACL</name>
<dbReference type="InterPro" id="IPR003675">
    <property type="entry name" value="Rce1/LyrA-like_dom"/>
</dbReference>
<dbReference type="GO" id="GO:0080120">
    <property type="term" value="P:CAAX-box protein maturation"/>
    <property type="evidence" value="ECO:0007669"/>
    <property type="project" value="UniProtKB-ARBA"/>
</dbReference>
<dbReference type="STRING" id="1048340.SAMN05444487_10367"/>
<dbReference type="Pfam" id="PF02517">
    <property type="entry name" value="Rce1-like"/>
    <property type="match status" value="1"/>
</dbReference>
<dbReference type="GO" id="GO:0004175">
    <property type="term" value="F:endopeptidase activity"/>
    <property type="evidence" value="ECO:0007669"/>
    <property type="project" value="UniProtKB-ARBA"/>
</dbReference>
<feature type="transmembrane region" description="Helical" evidence="1">
    <location>
        <begin position="244"/>
        <end position="263"/>
    </location>
</feature>
<feature type="domain" description="CAAX prenyl protease 2/Lysostaphin resistance protein A-like" evidence="2">
    <location>
        <begin position="249"/>
        <end position="329"/>
    </location>
</feature>
<keyword evidence="4" id="KW-1185">Reference proteome</keyword>
<evidence type="ECO:0000256" key="1">
    <source>
        <dbReference type="SAM" id="Phobius"/>
    </source>
</evidence>
<feature type="transmembrane region" description="Helical" evidence="1">
    <location>
        <begin position="270"/>
        <end position="288"/>
    </location>
</feature>
<keyword evidence="1" id="KW-0812">Transmembrane</keyword>